<evidence type="ECO:0000313" key="2">
    <source>
        <dbReference type="Proteomes" id="UP000094609"/>
    </source>
</evidence>
<name>A0A1D7TJZ4_9BACT</name>
<evidence type="ECO:0008006" key="3">
    <source>
        <dbReference type="Google" id="ProtNLM"/>
    </source>
</evidence>
<dbReference type="RefSeq" id="WP_025344720.1">
    <property type="nucleotide sequence ID" value="NZ_CP017111.1"/>
</dbReference>
<organism evidence="1 2">
    <name type="scientific">Sulfurospirillum halorespirans DSM 13726</name>
    <dbReference type="NCBI Taxonomy" id="1193502"/>
    <lineage>
        <taxon>Bacteria</taxon>
        <taxon>Pseudomonadati</taxon>
        <taxon>Campylobacterota</taxon>
        <taxon>Epsilonproteobacteria</taxon>
        <taxon>Campylobacterales</taxon>
        <taxon>Sulfurospirillaceae</taxon>
        <taxon>Sulfurospirillum</taxon>
    </lineage>
</organism>
<accession>A0A1D7TJZ4</accession>
<dbReference type="Proteomes" id="UP000094609">
    <property type="component" value="Chromosome"/>
</dbReference>
<reference evidence="2" key="1">
    <citation type="submission" date="2016-08" db="EMBL/GenBank/DDBJ databases">
        <title>Complete genome sequence of the organohalide-respiring Epsilonproteobacterium Sulfurospirillum halorespirans.</title>
        <authorList>
            <person name="Goris T."/>
            <person name="Zimmermann J."/>
            <person name="Schenz B."/>
            <person name="Lemos M."/>
            <person name="Hackermueller J."/>
            <person name="Diekert G."/>
        </authorList>
    </citation>
    <scope>NUCLEOTIDE SEQUENCE [LARGE SCALE GENOMIC DNA]</scope>
    <source>
        <strain>DSM 13726</strain>
        <strain evidence="2">PCE-M2</strain>
    </source>
</reference>
<dbReference type="EMBL" id="CP017111">
    <property type="protein sequence ID" value="AOO65323.1"/>
    <property type="molecule type" value="Genomic_DNA"/>
</dbReference>
<evidence type="ECO:0000313" key="1">
    <source>
        <dbReference type="EMBL" id="AOO65323.1"/>
    </source>
</evidence>
<protein>
    <recommendedName>
        <fullName evidence="3">Integrase</fullName>
    </recommendedName>
</protein>
<dbReference type="PATRIC" id="fig|1193502.14.peg.1574"/>
<dbReference type="STRING" id="1193502.SHALO_1548"/>
<keyword evidence="2" id="KW-1185">Reference proteome</keyword>
<dbReference type="AlphaFoldDB" id="A0A1D7TJZ4"/>
<proteinExistence type="predicted"/>
<dbReference type="KEGG" id="shal:SHALO_1548"/>
<sequence length="343" mass="39875">MRSKIEYQTGLLSEVIFHPGLSKALQKQTGELANTRTIQTYREIWNQLGNYVKDNYGIKDLQKLTPEYIMGFMMKKVFQGVSEQYLETISCAIGKLEHALTMLHEKFIEEQQRYATNTHYVYDFSIRQTILNDARKHKLVIETSADPNFSRIYENPKALINAIEDPLYKLAAKIQYESGARLEGVLRIDEYMRVQTHKLKDNTLSDTIEYARVDDTYSSVPQLQGYEYDTYEAMQKGRIFDVEKGGKPGNLSVKVETYQELKAYLIQHSKFIINKNKYRLALKKAANQTGQKYDATHGLRWNYAQERFFKIQVIGGLSYVQALQEVSWAMKHERANISEHYLG</sequence>
<gene>
    <name evidence="1" type="ORF">SHALO_1548</name>
</gene>